<keyword evidence="6 7" id="KW-0998">Cell outer membrane</keyword>
<dbReference type="PROSITE" id="PS52016">
    <property type="entry name" value="TONB_DEPENDENT_REC_3"/>
    <property type="match status" value="1"/>
</dbReference>
<evidence type="ECO:0000313" key="10">
    <source>
        <dbReference type="Proteomes" id="UP000252081"/>
    </source>
</evidence>
<dbReference type="InterPro" id="IPR012910">
    <property type="entry name" value="Plug_dom"/>
</dbReference>
<evidence type="ECO:0000313" key="9">
    <source>
        <dbReference type="EMBL" id="RBQ11408.1"/>
    </source>
</evidence>
<dbReference type="SUPFAM" id="SSF49464">
    <property type="entry name" value="Carboxypeptidase regulatory domain-like"/>
    <property type="match status" value="1"/>
</dbReference>
<evidence type="ECO:0000256" key="5">
    <source>
        <dbReference type="ARBA" id="ARBA00023136"/>
    </source>
</evidence>
<evidence type="ECO:0000259" key="8">
    <source>
        <dbReference type="SMART" id="SM00965"/>
    </source>
</evidence>
<keyword evidence="2 7" id="KW-0813">Transport</keyword>
<comment type="subcellular location">
    <subcellularLocation>
        <location evidence="1 7">Cell outer membrane</location>
        <topology evidence="1 7">Multi-pass membrane protein</topology>
    </subcellularLocation>
</comment>
<accession>A0A366LC00</accession>
<dbReference type="InterPro" id="IPR011662">
    <property type="entry name" value="Secretin/TonB_short_N"/>
</dbReference>
<dbReference type="NCBIfam" id="TIGR04056">
    <property type="entry name" value="OMP_RagA_SusC"/>
    <property type="match status" value="1"/>
</dbReference>
<organism evidence="9 10">
    <name type="scientific">Pedobacter miscanthi</name>
    <dbReference type="NCBI Taxonomy" id="2259170"/>
    <lineage>
        <taxon>Bacteria</taxon>
        <taxon>Pseudomonadati</taxon>
        <taxon>Bacteroidota</taxon>
        <taxon>Sphingobacteriia</taxon>
        <taxon>Sphingobacteriales</taxon>
        <taxon>Sphingobacteriaceae</taxon>
        <taxon>Pedobacter</taxon>
    </lineage>
</organism>
<proteinExistence type="inferred from homology"/>
<dbReference type="SMART" id="SM00965">
    <property type="entry name" value="STN"/>
    <property type="match status" value="1"/>
</dbReference>
<protein>
    <recommendedName>
        <fullName evidence="8">Secretin/TonB short N-terminal domain-containing protein</fullName>
    </recommendedName>
</protein>
<dbReference type="EMBL" id="QNQU01000002">
    <property type="protein sequence ID" value="RBQ11408.1"/>
    <property type="molecule type" value="Genomic_DNA"/>
</dbReference>
<dbReference type="Proteomes" id="UP000252081">
    <property type="component" value="Unassembled WGS sequence"/>
</dbReference>
<sequence length="1124" mass="123143">MQISTLYQPWYAVTRCYHKLSKIMKIFTLIMFVCCIQVSATVYSQNISISEKNISIENLLERIGRQTNHTFFYNSGLFKNYPLIKVSLKDVPLKEALTRILSSADLEFSMVNNTVVISKAAPKLLVETTGMKAAILVTGKITTKDGGALPGVTITAKGTGGKQVWISDIKGAYTALLANGNTSLVFSYLGYLSKEVKITESRRLDITLEENNSQLDQVQVLAYTTTSKRLSTGNSYTITSEELAKSPVPNVLQMIQNKVPGLQIIQNTGQVGGSFNVKIRGINGFNNVDPLYIVDGVPYPAGGTNFNPNGTSGGLPTLSNNRGTGTLAQQGGNALNYLNPEDIESIDVLKDADATAIYGSRGAYGVILITTKKGSYNKNGDPSLNVNLDRSLSVVGTFPELLGTADYLMLRREALKNDGLAVGPADLDLNGTYPLDAETNWSKELTDYKAWSTRVNLRYSGGSELSSYSMSGSFNDQGNVLRSKGYNRDGGLKVDLSTNTKDRKFNITVSTLFNSTVNTMLPYEFSGDAATLRAPNGPSYFNPDGSLNWISNANPYAYINTDYRGVTNNLLGNTTLLYKPVKGLTIKALVGYNLLTGNELRQVPTTVFAPNDVAATAKANSASNVYNIRTWSFEPYASYTRALGKRGNITAIAGATYQDKMIYQNQITGTGFVADARLNNPSAGTTVTTNFNKSLTRYMGYFGNLNYNWANKYIINFSTRYDGSTKFAPENRSGWFGSVGGSWIFSEEKLIKENLPFLSFGKLRASYGTTGGDGIPNYAYLATYSTGTPYLNNTVFTTSALANSTLHWESNKKQDYGISLGFLKDRILVDASYYKNKVSDQLIGQPLSNVTGFATVTLNSPVLIQNTGLEFSLSSSNIRGKNFSWSTSAVMTLPKSKVISMPEQYLTPSFNYALGKSVSNIKVYNYVGVNPQTGEYNYLNAAGVQGAYLTGLTVNDKTINIDLAPRYFGSVSNSFTYKTISLDFSVALVNKMGSNFQGQLSYLPGYFDRNTTTWALDRWQKPGDETNVPKATTSFISSAFGTSIFRQSSGAYERVTYARLQNLSLSYSLPKEYLKRLHVNNLRVTLQGQNLLTISKYRDLDPENLSLISLPPLKVFNLGLNVTL</sequence>
<keyword evidence="10" id="KW-1185">Reference proteome</keyword>
<dbReference type="InterPro" id="IPR023996">
    <property type="entry name" value="TonB-dep_OMP_SusC/RagA"/>
</dbReference>
<dbReference type="InterPro" id="IPR036942">
    <property type="entry name" value="Beta-barrel_TonB_sf"/>
</dbReference>
<feature type="domain" description="Secretin/TonB short N-terminal" evidence="8">
    <location>
        <begin position="69"/>
        <end position="120"/>
    </location>
</feature>
<evidence type="ECO:0000256" key="2">
    <source>
        <dbReference type="ARBA" id="ARBA00022448"/>
    </source>
</evidence>
<dbReference type="Pfam" id="PF13715">
    <property type="entry name" value="CarbopepD_reg_2"/>
    <property type="match status" value="1"/>
</dbReference>
<keyword evidence="3 7" id="KW-1134">Transmembrane beta strand</keyword>
<comment type="similarity">
    <text evidence="7">Belongs to the TonB-dependent receptor family.</text>
</comment>
<dbReference type="Gene3D" id="2.60.40.1120">
    <property type="entry name" value="Carboxypeptidase-like, regulatory domain"/>
    <property type="match status" value="1"/>
</dbReference>
<dbReference type="AlphaFoldDB" id="A0A366LC00"/>
<dbReference type="Gene3D" id="2.40.170.20">
    <property type="entry name" value="TonB-dependent receptor, beta-barrel domain"/>
    <property type="match status" value="1"/>
</dbReference>
<dbReference type="InterPro" id="IPR008969">
    <property type="entry name" value="CarboxyPept-like_regulatory"/>
</dbReference>
<dbReference type="Pfam" id="PF07660">
    <property type="entry name" value="STN"/>
    <property type="match status" value="1"/>
</dbReference>
<dbReference type="Gene3D" id="2.170.130.10">
    <property type="entry name" value="TonB-dependent receptor, plug domain"/>
    <property type="match status" value="1"/>
</dbReference>
<dbReference type="Pfam" id="PF07715">
    <property type="entry name" value="Plug"/>
    <property type="match status" value="1"/>
</dbReference>
<keyword evidence="4 7" id="KW-0812">Transmembrane</keyword>
<evidence type="ECO:0000256" key="3">
    <source>
        <dbReference type="ARBA" id="ARBA00022452"/>
    </source>
</evidence>
<dbReference type="NCBIfam" id="TIGR04057">
    <property type="entry name" value="SusC_RagA_signa"/>
    <property type="match status" value="1"/>
</dbReference>
<dbReference type="SUPFAM" id="SSF56935">
    <property type="entry name" value="Porins"/>
    <property type="match status" value="1"/>
</dbReference>
<gene>
    <name evidence="9" type="ORF">DRW42_02790</name>
</gene>
<dbReference type="InterPro" id="IPR023997">
    <property type="entry name" value="TonB-dep_OMP_SusC/RagA_CS"/>
</dbReference>
<name>A0A366LC00_9SPHI</name>
<dbReference type="InterPro" id="IPR037066">
    <property type="entry name" value="Plug_dom_sf"/>
</dbReference>
<evidence type="ECO:0000256" key="1">
    <source>
        <dbReference type="ARBA" id="ARBA00004571"/>
    </source>
</evidence>
<evidence type="ECO:0000256" key="4">
    <source>
        <dbReference type="ARBA" id="ARBA00022692"/>
    </source>
</evidence>
<keyword evidence="5 7" id="KW-0472">Membrane</keyword>
<reference evidence="9 10" key="1">
    <citation type="submission" date="2018-07" db="EMBL/GenBank/DDBJ databases">
        <title>A draft genome of a endophytic bacteria, a new species of Pedobacter.</title>
        <authorList>
            <person name="Zhang Z.D."/>
            <person name="Chen Z.J."/>
        </authorList>
    </citation>
    <scope>NUCLEOTIDE SEQUENCE [LARGE SCALE GENOMIC DNA]</scope>
    <source>
        <strain evidence="9 10">RS10</strain>
    </source>
</reference>
<evidence type="ECO:0000256" key="7">
    <source>
        <dbReference type="PROSITE-ProRule" id="PRU01360"/>
    </source>
</evidence>
<evidence type="ECO:0000256" key="6">
    <source>
        <dbReference type="ARBA" id="ARBA00023237"/>
    </source>
</evidence>
<dbReference type="GO" id="GO:0009279">
    <property type="term" value="C:cell outer membrane"/>
    <property type="evidence" value="ECO:0007669"/>
    <property type="project" value="UniProtKB-SubCell"/>
</dbReference>
<comment type="caution">
    <text evidence="9">The sequence shown here is derived from an EMBL/GenBank/DDBJ whole genome shotgun (WGS) entry which is preliminary data.</text>
</comment>
<dbReference type="InterPro" id="IPR039426">
    <property type="entry name" value="TonB-dep_rcpt-like"/>
</dbReference>